<organism evidence="3">
    <name type="scientific">Anthurium amnicola</name>
    <dbReference type="NCBI Taxonomy" id="1678845"/>
    <lineage>
        <taxon>Eukaryota</taxon>
        <taxon>Viridiplantae</taxon>
        <taxon>Streptophyta</taxon>
        <taxon>Embryophyta</taxon>
        <taxon>Tracheophyta</taxon>
        <taxon>Spermatophyta</taxon>
        <taxon>Magnoliopsida</taxon>
        <taxon>Liliopsida</taxon>
        <taxon>Araceae</taxon>
        <taxon>Pothoideae</taxon>
        <taxon>Potheae</taxon>
        <taxon>Anthurium</taxon>
    </lineage>
</organism>
<keyword evidence="1" id="KW-0175">Coiled coil</keyword>
<dbReference type="PANTHER" id="PTHR36001:SF2">
    <property type="entry name" value="CTAGE FAMILY PROTEIN-RELATED"/>
    <property type="match status" value="1"/>
</dbReference>
<dbReference type="AlphaFoldDB" id="A0A1D1XME9"/>
<proteinExistence type="predicted"/>
<sequence>PRVGLSSFPLPRRERGAEPEQPEREGERRAEPEQPAMVSPAGGIGGADAQQQLLTLIRNFATEKSQGEKRVSDLKKRLIELQADLEAANAALHGAKQLREAAERAVKGSEVELSMADASVLALETRTRLLQEEVSSVTSDLAAAKNAEGNFRDEFINEM</sequence>
<dbReference type="PANTHER" id="PTHR36001">
    <property type="entry name" value="CTAGE FAMILY PROTEIN-RELATED"/>
    <property type="match status" value="1"/>
</dbReference>
<dbReference type="EMBL" id="GDJX01024376">
    <property type="protein sequence ID" value="JAT43560.1"/>
    <property type="molecule type" value="Transcribed_RNA"/>
</dbReference>
<feature type="coiled-coil region" evidence="1">
    <location>
        <begin position="64"/>
        <end position="105"/>
    </location>
</feature>
<feature type="non-terminal residue" evidence="3">
    <location>
        <position position="1"/>
    </location>
</feature>
<evidence type="ECO:0000256" key="2">
    <source>
        <dbReference type="SAM" id="MobiDB-lite"/>
    </source>
</evidence>
<feature type="compositionally biased region" description="Basic and acidic residues" evidence="2">
    <location>
        <begin position="11"/>
        <end position="32"/>
    </location>
</feature>
<evidence type="ECO:0000313" key="3">
    <source>
        <dbReference type="EMBL" id="JAT43560.1"/>
    </source>
</evidence>
<feature type="region of interest" description="Disordered" evidence="2">
    <location>
        <begin position="1"/>
        <end position="46"/>
    </location>
</feature>
<gene>
    <name evidence="3" type="primary">TM1</name>
    <name evidence="3" type="ORF">g.35337</name>
</gene>
<dbReference type="SUPFAM" id="SSF57997">
    <property type="entry name" value="Tropomyosin"/>
    <property type="match status" value="1"/>
</dbReference>
<feature type="non-terminal residue" evidence="3">
    <location>
        <position position="159"/>
    </location>
</feature>
<evidence type="ECO:0000256" key="1">
    <source>
        <dbReference type="SAM" id="Coils"/>
    </source>
</evidence>
<name>A0A1D1XME9_9ARAE</name>
<protein>
    <submittedName>
        <fullName evidence="3">Tropomyosin</fullName>
    </submittedName>
</protein>
<reference evidence="3" key="1">
    <citation type="submission" date="2015-07" db="EMBL/GenBank/DDBJ databases">
        <title>Transcriptome Assembly of Anthurium amnicola.</title>
        <authorList>
            <person name="Suzuki J."/>
        </authorList>
    </citation>
    <scope>NUCLEOTIDE SEQUENCE</scope>
</reference>
<dbReference type="InterPro" id="IPR053327">
    <property type="entry name" value="KIP"/>
</dbReference>
<accession>A0A1D1XME9</accession>